<gene>
    <name evidence="5" type="ORF">KCG34_21650</name>
</gene>
<keyword evidence="5" id="KW-0223">Dioxygenase</keyword>
<evidence type="ECO:0000313" key="6">
    <source>
        <dbReference type="Proteomes" id="UP000676409"/>
    </source>
</evidence>
<evidence type="ECO:0000259" key="4">
    <source>
        <dbReference type="Pfam" id="PF02668"/>
    </source>
</evidence>
<dbReference type="GO" id="GO:0017000">
    <property type="term" value="P:antibiotic biosynthetic process"/>
    <property type="evidence" value="ECO:0007669"/>
    <property type="project" value="UniProtKB-KW"/>
</dbReference>
<dbReference type="GO" id="GO:0016706">
    <property type="term" value="F:2-oxoglutarate-dependent dioxygenase activity"/>
    <property type="evidence" value="ECO:0007669"/>
    <property type="project" value="UniProtKB-ARBA"/>
</dbReference>
<dbReference type="Pfam" id="PF02668">
    <property type="entry name" value="TauD"/>
    <property type="match status" value="1"/>
</dbReference>
<dbReference type="InterPro" id="IPR003819">
    <property type="entry name" value="TauD/TfdA-like"/>
</dbReference>
<dbReference type="RefSeq" id="WP_211937676.1">
    <property type="nucleotide sequence ID" value="NZ_CP073078.1"/>
</dbReference>
<dbReference type="Proteomes" id="UP000676409">
    <property type="component" value="Chromosome"/>
</dbReference>
<feature type="domain" description="TauD/TfdA-like" evidence="4">
    <location>
        <begin position="52"/>
        <end position="308"/>
    </location>
</feature>
<dbReference type="PANTHER" id="PTHR10696">
    <property type="entry name" value="GAMMA-BUTYROBETAINE HYDROXYLASE-RELATED"/>
    <property type="match status" value="1"/>
</dbReference>
<dbReference type="Gene3D" id="3.60.130.10">
    <property type="entry name" value="Clavaminate synthase-like"/>
    <property type="match status" value="1"/>
</dbReference>
<accession>A0A975FZ36</accession>
<evidence type="ECO:0000313" key="5">
    <source>
        <dbReference type="EMBL" id="QUD87624.1"/>
    </source>
</evidence>
<dbReference type="InterPro" id="IPR042098">
    <property type="entry name" value="TauD-like_sf"/>
</dbReference>
<dbReference type="KEGG" id="caul:KCG34_21650"/>
<keyword evidence="6" id="KW-1185">Reference proteome</keyword>
<dbReference type="SUPFAM" id="SSF51197">
    <property type="entry name" value="Clavaminate synthase-like"/>
    <property type="match status" value="1"/>
</dbReference>
<evidence type="ECO:0000256" key="1">
    <source>
        <dbReference type="ARBA" id="ARBA00001954"/>
    </source>
</evidence>
<name>A0A975FZ36_9CAUL</name>
<proteinExistence type="predicted"/>
<dbReference type="InterPro" id="IPR050411">
    <property type="entry name" value="AlphaKG_dependent_hydroxylases"/>
</dbReference>
<dbReference type="PANTHER" id="PTHR10696:SF56">
    <property type="entry name" value="TAUD_TFDA-LIKE DOMAIN-CONTAINING PROTEIN"/>
    <property type="match status" value="1"/>
</dbReference>
<dbReference type="EMBL" id="CP073078">
    <property type="protein sequence ID" value="QUD87624.1"/>
    <property type="molecule type" value="Genomic_DNA"/>
</dbReference>
<evidence type="ECO:0000256" key="2">
    <source>
        <dbReference type="ARBA" id="ARBA00023002"/>
    </source>
</evidence>
<dbReference type="AlphaFoldDB" id="A0A975FZ36"/>
<protein>
    <submittedName>
        <fullName evidence="5">TauD/TfdA family dioxygenase</fullName>
    </submittedName>
</protein>
<comment type="cofactor">
    <cofactor evidence="1">
        <name>Fe(2+)</name>
        <dbReference type="ChEBI" id="CHEBI:29033"/>
    </cofactor>
</comment>
<sequence length="342" mass="38342">MTDAPRILEPQCEWTAETVGGEDAWTEHFTPAELQEIDDAVRHAQDVTSDLLDIGAEDFPLPTLAPRLKRIEHDLMNGRGFVRLRGVDRGRYDNDAMCLIYWGIGMHLGKPWAQNHHGHLLGDVTDQGKSWDDPTVRGNELGGIKLGYHCDGSDLIGLMCLRNGVSGGLSAVANSVAIHNALVLQRPDLAAELYKPQPYDFRGEQKAGGKAWYTVPVFTEWGGRLFVRVITAYILASQKHADAPRLTDAAREGLAWIDEAAESGRYSVMMAFEPGDMQFVNNYHVLHGRTAYLDDRPSGRVRHLKRLWLETDVLADRPPWFRRNTGGHWDERRVISRLDAVG</sequence>
<keyword evidence="2" id="KW-0560">Oxidoreductase</keyword>
<organism evidence="5 6">
    <name type="scientific">Phenylobacterium montanum</name>
    <dbReference type="NCBI Taxonomy" id="2823693"/>
    <lineage>
        <taxon>Bacteria</taxon>
        <taxon>Pseudomonadati</taxon>
        <taxon>Pseudomonadota</taxon>
        <taxon>Alphaproteobacteria</taxon>
        <taxon>Caulobacterales</taxon>
        <taxon>Caulobacteraceae</taxon>
        <taxon>Phenylobacterium</taxon>
    </lineage>
</organism>
<reference evidence="5" key="1">
    <citation type="submission" date="2021-04" db="EMBL/GenBank/DDBJ databases">
        <title>The complete genome sequence of Caulobacter sp. S6.</title>
        <authorList>
            <person name="Tang Y."/>
            <person name="Ouyang W."/>
            <person name="Liu Q."/>
            <person name="Huang B."/>
            <person name="Guo Z."/>
            <person name="Lei P."/>
        </authorList>
    </citation>
    <scope>NUCLEOTIDE SEQUENCE</scope>
    <source>
        <strain evidence="5">S6</strain>
    </source>
</reference>
<evidence type="ECO:0000256" key="3">
    <source>
        <dbReference type="ARBA" id="ARBA00023194"/>
    </source>
</evidence>
<keyword evidence="3" id="KW-0045">Antibiotic biosynthesis</keyword>